<dbReference type="InterPro" id="IPR035112">
    <property type="entry name" value="UL21a"/>
</dbReference>
<accession>G8XT93</accession>
<dbReference type="OrthoDB" id="39019at10239"/>
<dbReference type="GeneID" id="25026439"/>
<sequence length="128" mass="14491">MGGSTDPLLSEAVRGLMPSIRASFYRLNQPAHRPLGMYAPRARRRLFQNYLQRQQLQLQIQPLQFPPEVAEVVEIAMEIQAEDQENRPPLGDEIILIMEEIAPDAIMHPPGPRIALRILDVNDQDADA</sequence>
<dbReference type="RefSeq" id="YP_004935997.1">
    <property type="nucleotide sequence ID" value="NC_012783.2"/>
</dbReference>
<gene>
    <name evidence="1" type="primary">UL21A</name>
</gene>
<protein>
    <submittedName>
        <fullName evidence="1">Protein UL21A</fullName>
    </submittedName>
</protein>
<dbReference type="EMBL" id="FJ483968">
    <property type="protein sequence ID" value="AEV80386.1"/>
    <property type="molecule type" value="Genomic_DNA"/>
</dbReference>
<dbReference type="Proteomes" id="UP000116555">
    <property type="component" value="Segment"/>
</dbReference>
<organismHost>
    <name type="scientific">Macaca</name>
    <name type="common">macaques</name>
    <dbReference type="NCBI Taxonomy" id="9539"/>
</organismHost>
<evidence type="ECO:0000313" key="1">
    <source>
        <dbReference type="EMBL" id="AEV80386.1"/>
    </source>
</evidence>
<name>G8XT93_SCMVC</name>
<reference evidence="1 2" key="1">
    <citation type="submission" date="2011-12" db="EMBL/GenBank/DDBJ databases">
        <title>Comparative genomics of primate cytomegaloviruses.</title>
        <authorList>
            <person name="Davison A.J."/>
            <person name="Holton M."/>
            <person name="Dolan A."/>
            <person name="Dargan D.J."/>
            <person name="Gatherer D."/>
            <person name="Hayward G.S."/>
        </authorList>
    </citation>
    <scope>NUCLEOTIDE SEQUENCE [LARGE SCALE GENOMIC DNA]</scope>
    <source>
        <strain evidence="1">2715</strain>
    </source>
</reference>
<dbReference type="KEGG" id="vg:25026439"/>
<proteinExistence type="predicted"/>
<dbReference type="Pfam" id="PF17636">
    <property type="entry name" value="UL21a"/>
    <property type="match status" value="1"/>
</dbReference>
<organism evidence="1 2">
    <name type="scientific">Simian cytomegalovirus (strain Colburn)</name>
    <dbReference type="NCBI Taxonomy" id="50292"/>
    <lineage>
        <taxon>Viruses</taxon>
        <taxon>Duplodnaviria</taxon>
        <taxon>Heunggongvirae</taxon>
        <taxon>Peploviricota</taxon>
        <taxon>Herviviricetes</taxon>
        <taxon>Herpesvirales</taxon>
        <taxon>Orthoherpesviridae</taxon>
        <taxon>Betaherpesvirinae</taxon>
        <taxon>Cytomegalovirus</taxon>
        <taxon>Cytomegalovirus cercopithecinebeta5</taxon>
    </lineage>
</organism>
<evidence type="ECO:0000313" key="2">
    <source>
        <dbReference type="Proteomes" id="UP000116555"/>
    </source>
</evidence>
<keyword evidence="2" id="KW-1185">Reference proteome</keyword>